<feature type="domain" description="Reverse transcriptase" evidence="1">
    <location>
        <begin position="1"/>
        <end position="182"/>
    </location>
</feature>
<dbReference type="EMBL" id="JABDTM020030969">
    <property type="protein sequence ID" value="KAH0807246.1"/>
    <property type="molecule type" value="Genomic_DNA"/>
</dbReference>
<dbReference type="PANTHER" id="PTHR47027:SF20">
    <property type="entry name" value="REVERSE TRANSCRIPTASE-LIKE PROTEIN WITH RNA-DIRECTED DNA POLYMERASE DOMAIN"/>
    <property type="match status" value="1"/>
</dbReference>
<organism evidence="2 3">
    <name type="scientific">Tenebrio molitor</name>
    <name type="common">Yellow mealworm beetle</name>
    <dbReference type="NCBI Taxonomy" id="7067"/>
    <lineage>
        <taxon>Eukaryota</taxon>
        <taxon>Metazoa</taxon>
        <taxon>Ecdysozoa</taxon>
        <taxon>Arthropoda</taxon>
        <taxon>Hexapoda</taxon>
        <taxon>Insecta</taxon>
        <taxon>Pterygota</taxon>
        <taxon>Neoptera</taxon>
        <taxon>Endopterygota</taxon>
        <taxon>Coleoptera</taxon>
        <taxon>Polyphaga</taxon>
        <taxon>Cucujiformia</taxon>
        <taxon>Tenebrionidae</taxon>
        <taxon>Tenebrio</taxon>
    </lineage>
</organism>
<dbReference type="InterPro" id="IPR043128">
    <property type="entry name" value="Rev_trsase/Diguanyl_cyclase"/>
</dbReference>
<dbReference type="Gene3D" id="3.30.70.270">
    <property type="match status" value="1"/>
</dbReference>
<dbReference type="SUPFAM" id="SSF56672">
    <property type="entry name" value="DNA/RNA polymerases"/>
    <property type="match status" value="1"/>
</dbReference>
<accession>A0A8J6LB28</accession>
<reference evidence="2" key="2">
    <citation type="submission" date="2021-08" db="EMBL/GenBank/DDBJ databases">
        <authorList>
            <person name="Eriksson T."/>
        </authorList>
    </citation>
    <scope>NUCLEOTIDE SEQUENCE</scope>
    <source>
        <strain evidence="2">Stoneville</strain>
        <tissue evidence="2">Whole head</tissue>
    </source>
</reference>
<dbReference type="InterPro" id="IPR000477">
    <property type="entry name" value="RT_dom"/>
</dbReference>
<dbReference type="Pfam" id="PF00078">
    <property type="entry name" value="RVT_1"/>
    <property type="match status" value="1"/>
</dbReference>
<keyword evidence="3" id="KW-1185">Reference proteome</keyword>
<gene>
    <name evidence="2" type="ORF">GEV33_015545</name>
</gene>
<dbReference type="GO" id="GO:0071897">
    <property type="term" value="P:DNA biosynthetic process"/>
    <property type="evidence" value="ECO:0007669"/>
    <property type="project" value="UniProtKB-ARBA"/>
</dbReference>
<evidence type="ECO:0000259" key="1">
    <source>
        <dbReference type="PROSITE" id="PS50878"/>
    </source>
</evidence>
<reference evidence="2" key="1">
    <citation type="journal article" date="2020" name="J Insects Food Feed">
        <title>The yellow mealworm (Tenebrio molitor) genome: a resource for the emerging insects as food and feed industry.</title>
        <authorList>
            <person name="Eriksson T."/>
            <person name="Andere A."/>
            <person name="Kelstrup H."/>
            <person name="Emery V."/>
            <person name="Picard C."/>
        </authorList>
    </citation>
    <scope>NUCLEOTIDE SEQUENCE</scope>
    <source>
        <strain evidence="2">Stoneville</strain>
        <tissue evidence="2">Whole head</tissue>
    </source>
</reference>
<dbReference type="Proteomes" id="UP000719412">
    <property type="component" value="Unassembled WGS sequence"/>
</dbReference>
<dbReference type="InterPro" id="IPR043502">
    <property type="entry name" value="DNA/RNA_pol_sf"/>
</dbReference>
<proteinExistence type="predicted"/>
<protein>
    <recommendedName>
        <fullName evidence="1">Reverse transcriptase domain-containing protein</fullName>
    </recommendedName>
</protein>
<sequence>MEKSYEYDIELHILFIDFKQAFDNINRRSLVEQMPIPEKLIKLTKMTMDNSKARISTTEGVTNEINIERGVRQGEALSTTLFNIVLDGAIKAAGLDRAITVSATQVIAYADDIALITRDKKSLGAALQKLVTETEKRGLQLNQDKTKYMIISRRKTDHIKETNLGSYTFKKVENFKYLEVNVNEAPKSKSEYKQRTRLTGSIKDT</sequence>
<name>A0A8J6LB28_TENMO</name>
<evidence type="ECO:0000313" key="3">
    <source>
        <dbReference type="Proteomes" id="UP000719412"/>
    </source>
</evidence>
<dbReference type="PROSITE" id="PS50878">
    <property type="entry name" value="RT_POL"/>
    <property type="match status" value="1"/>
</dbReference>
<dbReference type="PANTHER" id="PTHR47027">
    <property type="entry name" value="REVERSE TRANSCRIPTASE DOMAIN-CONTAINING PROTEIN"/>
    <property type="match status" value="1"/>
</dbReference>
<comment type="caution">
    <text evidence="2">The sequence shown here is derived from an EMBL/GenBank/DDBJ whole genome shotgun (WGS) entry which is preliminary data.</text>
</comment>
<evidence type="ECO:0000313" key="2">
    <source>
        <dbReference type="EMBL" id="KAH0807246.1"/>
    </source>
</evidence>
<dbReference type="AlphaFoldDB" id="A0A8J6LB28"/>